<accession>A0ABW3BBT3</accession>
<name>A0ABW3BBT3_9ACTN</name>
<feature type="region of interest" description="Disordered" evidence="1">
    <location>
        <begin position="1"/>
        <end position="33"/>
    </location>
</feature>
<keyword evidence="2" id="KW-0418">Kinase</keyword>
<keyword evidence="2" id="KW-0723">Serine/threonine-protein kinase</keyword>
<reference evidence="3" key="1">
    <citation type="journal article" date="2019" name="Int. J. Syst. Evol. Microbiol.">
        <title>The Global Catalogue of Microorganisms (GCM) 10K type strain sequencing project: providing services to taxonomists for standard genome sequencing and annotation.</title>
        <authorList>
            <consortium name="The Broad Institute Genomics Platform"/>
            <consortium name="The Broad Institute Genome Sequencing Center for Infectious Disease"/>
            <person name="Wu L."/>
            <person name="Ma J."/>
        </authorList>
    </citation>
    <scope>NUCLEOTIDE SEQUENCE [LARGE SCALE GENOMIC DNA]</scope>
    <source>
        <strain evidence="3">CCUG 63369</strain>
    </source>
</reference>
<evidence type="ECO:0000313" key="2">
    <source>
        <dbReference type="EMBL" id="MFD0800361.1"/>
    </source>
</evidence>
<dbReference type="Gene3D" id="1.25.40.10">
    <property type="entry name" value="Tetratricopeptide repeat domain"/>
    <property type="match status" value="1"/>
</dbReference>
<protein>
    <submittedName>
        <fullName evidence="2">Serine/threonine protein kinase</fullName>
    </submittedName>
</protein>
<dbReference type="InterPro" id="IPR011990">
    <property type="entry name" value="TPR-like_helical_dom_sf"/>
</dbReference>
<feature type="non-terminal residue" evidence="2">
    <location>
        <position position="1"/>
    </location>
</feature>
<dbReference type="GO" id="GO:0004674">
    <property type="term" value="F:protein serine/threonine kinase activity"/>
    <property type="evidence" value="ECO:0007669"/>
    <property type="project" value="UniProtKB-KW"/>
</dbReference>
<dbReference type="Proteomes" id="UP001596956">
    <property type="component" value="Unassembled WGS sequence"/>
</dbReference>
<organism evidence="2 3">
    <name type="scientific">Streptomonospora algeriensis</name>
    <dbReference type="NCBI Taxonomy" id="995084"/>
    <lineage>
        <taxon>Bacteria</taxon>
        <taxon>Bacillati</taxon>
        <taxon>Actinomycetota</taxon>
        <taxon>Actinomycetes</taxon>
        <taxon>Streptosporangiales</taxon>
        <taxon>Nocardiopsidaceae</taxon>
        <taxon>Streptomonospora</taxon>
    </lineage>
</organism>
<keyword evidence="2" id="KW-0808">Transferase</keyword>
<gene>
    <name evidence="2" type="ORF">ACFQZU_03380</name>
</gene>
<keyword evidence="3" id="KW-1185">Reference proteome</keyword>
<proteinExistence type="predicted"/>
<sequence>PAETAPSPVPAPTKPMPAEDPGRPPAASFEADEPPRTLYSAGRLDEAEAQAQDLIDDERFAQAAGLLDDVVEGASAQWGRHSDRLADLRLQRAFALGLSGDIRRALPEFDALAAHFAAADGPDSERALECRHQAALCRAHLGESTTALRELQDVVGRMAVTGGQRDPAALDVRMEIGRLLVFTGRIAEAGPHLDALHPDLKAEYGAGDLMTREAADMLDRIRRAGSG</sequence>
<dbReference type="SUPFAM" id="SSF48452">
    <property type="entry name" value="TPR-like"/>
    <property type="match status" value="1"/>
</dbReference>
<evidence type="ECO:0000256" key="1">
    <source>
        <dbReference type="SAM" id="MobiDB-lite"/>
    </source>
</evidence>
<dbReference type="EMBL" id="JBHTHR010000046">
    <property type="protein sequence ID" value="MFD0800361.1"/>
    <property type="molecule type" value="Genomic_DNA"/>
</dbReference>
<comment type="caution">
    <text evidence="2">The sequence shown here is derived from an EMBL/GenBank/DDBJ whole genome shotgun (WGS) entry which is preliminary data.</text>
</comment>
<evidence type="ECO:0000313" key="3">
    <source>
        <dbReference type="Proteomes" id="UP001596956"/>
    </source>
</evidence>